<reference evidence="1" key="1">
    <citation type="submission" date="2019-08" db="EMBL/GenBank/DDBJ databases">
        <authorList>
            <person name="Kucharzyk K."/>
            <person name="Murdoch R.W."/>
            <person name="Higgins S."/>
            <person name="Loffler F."/>
        </authorList>
    </citation>
    <scope>NUCLEOTIDE SEQUENCE</scope>
</reference>
<gene>
    <name evidence="1" type="ORF">SDC9_165760</name>
</gene>
<protein>
    <submittedName>
        <fullName evidence="1">Uncharacterized protein</fullName>
    </submittedName>
</protein>
<comment type="caution">
    <text evidence="1">The sequence shown here is derived from an EMBL/GenBank/DDBJ whole genome shotgun (WGS) entry which is preliminary data.</text>
</comment>
<proteinExistence type="predicted"/>
<evidence type="ECO:0000313" key="1">
    <source>
        <dbReference type="EMBL" id="MPN18400.1"/>
    </source>
</evidence>
<sequence length="59" mass="6945">MRQIDGPFEVAISKEDFKSKIEKSLMIKGSDKLVKFAMENDWEERFKVILKELQLIEGK</sequence>
<name>A0A645FXM7_9ZZZZ</name>
<accession>A0A645FXM7</accession>
<organism evidence="1">
    <name type="scientific">bioreactor metagenome</name>
    <dbReference type="NCBI Taxonomy" id="1076179"/>
    <lineage>
        <taxon>unclassified sequences</taxon>
        <taxon>metagenomes</taxon>
        <taxon>ecological metagenomes</taxon>
    </lineage>
</organism>
<dbReference type="AlphaFoldDB" id="A0A645FXM7"/>
<dbReference type="EMBL" id="VSSQ01065717">
    <property type="protein sequence ID" value="MPN18400.1"/>
    <property type="molecule type" value="Genomic_DNA"/>
</dbReference>